<dbReference type="Proteomes" id="UP000309038">
    <property type="component" value="Unassembled WGS sequence"/>
</dbReference>
<evidence type="ECO:0000313" key="3">
    <source>
        <dbReference type="Proteomes" id="UP000309038"/>
    </source>
</evidence>
<gene>
    <name evidence="2" type="ORF">EW026_g7774</name>
</gene>
<evidence type="ECO:0000313" key="2">
    <source>
        <dbReference type="EMBL" id="THG93476.1"/>
    </source>
</evidence>
<name>A0A4S4K6Q2_9APHY</name>
<evidence type="ECO:0000256" key="1">
    <source>
        <dbReference type="SAM" id="SignalP"/>
    </source>
</evidence>
<keyword evidence="1" id="KW-0732">Signal</keyword>
<dbReference type="EMBL" id="SGPJ01000652">
    <property type="protein sequence ID" value="THG93476.1"/>
    <property type="molecule type" value="Genomic_DNA"/>
</dbReference>
<protein>
    <submittedName>
        <fullName evidence="2">Uncharacterized protein</fullName>
    </submittedName>
</protein>
<accession>A0A4S4K6Q2</accession>
<comment type="caution">
    <text evidence="2">The sequence shown here is derived from an EMBL/GenBank/DDBJ whole genome shotgun (WGS) entry which is preliminary data.</text>
</comment>
<sequence length="152" mass="16174">MPDSPINYPFSHSPTVIIPFRTHIPVMMKFLAILALAIPAVLSHPTARSDDTFYSIAAHATVCWEEPSGLILGGDYGAPNITCANAAPTDPLFYSLGYASTGCSFTLYEELDCPGYSQIAFIPAPATPDWNGCDNLPLTGPGFRSLSVSCTA</sequence>
<organism evidence="2 3">
    <name type="scientific">Hermanssonia centrifuga</name>
    <dbReference type="NCBI Taxonomy" id="98765"/>
    <lineage>
        <taxon>Eukaryota</taxon>
        <taxon>Fungi</taxon>
        <taxon>Dikarya</taxon>
        <taxon>Basidiomycota</taxon>
        <taxon>Agaricomycotina</taxon>
        <taxon>Agaricomycetes</taxon>
        <taxon>Polyporales</taxon>
        <taxon>Meruliaceae</taxon>
        <taxon>Hermanssonia</taxon>
    </lineage>
</organism>
<reference evidence="2 3" key="1">
    <citation type="submission" date="2019-02" db="EMBL/GenBank/DDBJ databases">
        <title>Genome sequencing of the rare red list fungi Phlebia centrifuga.</title>
        <authorList>
            <person name="Buettner E."/>
            <person name="Kellner H."/>
        </authorList>
    </citation>
    <scope>NUCLEOTIDE SEQUENCE [LARGE SCALE GENOMIC DNA]</scope>
    <source>
        <strain evidence="2 3">DSM 108282</strain>
    </source>
</reference>
<proteinExistence type="predicted"/>
<keyword evidence="3" id="KW-1185">Reference proteome</keyword>
<feature type="chain" id="PRO_5020608004" evidence="1">
    <location>
        <begin position="44"/>
        <end position="152"/>
    </location>
</feature>
<feature type="signal peptide" evidence="1">
    <location>
        <begin position="1"/>
        <end position="43"/>
    </location>
</feature>
<dbReference type="AlphaFoldDB" id="A0A4S4K6Q2"/>